<dbReference type="EMBL" id="UOFI01000054">
    <property type="protein sequence ID" value="VAW64126.1"/>
    <property type="molecule type" value="Genomic_DNA"/>
</dbReference>
<protein>
    <submittedName>
        <fullName evidence="1">QbdB</fullName>
    </submittedName>
</protein>
<sequence>MSTGINVKNLYTGWVLFLAVIHGVSAQELEPRAYSNAPVGLNFAVMGSQYSQGGLIFDPAVPITDASSSIDVIVLGYLRTLDVAGLSAKAGVVLPYANLFADGLVSGEYRSREVTGRVDPVFYFNINFYGAPAVNLKEFMLYRQDTIAGFTLKVTPPLGDYEKDKIINIGTNRWSFKPELGVSKAVNRWVFEAAAAVTYYTKNNEYNINQTRRQAAVYSMQGHVTYSFKNKIWLSYGVTYYTGGETSVDGSVKSSLQNNSRTGLTIAIPVNKYHSIKILTSTGVSTRTGTDYDSIAAFWQYRWGAGL</sequence>
<name>A0A3B0Y6X6_9ZZZZ</name>
<proteinExistence type="predicted"/>
<gene>
    <name evidence="1" type="ORF">MNBD_GAMMA09-1289</name>
</gene>
<dbReference type="AlphaFoldDB" id="A0A3B0Y6X6"/>
<reference evidence="1" key="1">
    <citation type="submission" date="2018-06" db="EMBL/GenBank/DDBJ databases">
        <authorList>
            <person name="Zhirakovskaya E."/>
        </authorList>
    </citation>
    <scope>NUCLEOTIDE SEQUENCE</scope>
</reference>
<dbReference type="InterPro" id="IPR025737">
    <property type="entry name" value="FApF"/>
</dbReference>
<accession>A0A3B0Y6X6</accession>
<dbReference type="Pfam" id="PF13557">
    <property type="entry name" value="Phenol_MetA_deg"/>
    <property type="match status" value="1"/>
</dbReference>
<evidence type="ECO:0000313" key="1">
    <source>
        <dbReference type="EMBL" id="VAW64126.1"/>
    </source>
</evidence>
<organism evidence="1">
    <name type="scientific">hydrothermal vent metagenome</name>
    <dbReference type="NCBI Taxonomy" id="652676"/>
    <lineage>
        <taxon>unclassified sequences</taxon>
        <taxon>metagenomes</taxon>
        <taxon>ecological metagenomes</taxon>
    </lineage>
</organism>